<keyword evidence="4" id="KW-1185">Reference proteome</keyword>
<feature type="signal peptide" evidence="1">
    <location>
        <begin position="1"/>
        <end position="30"/>
    </location>
</feature>
<dbReference type="RefSeq" id="WP_107755224.1">
    <property type="nucleotide sequence ID" value="NZ_QBKF01000028.1"/>
</dbReference>
<dbReference type="Pfam" id="PF21112">
    <property type="entry name" value="CsgH"/>
    <property type="match status" value="1"/>
</dbReference>
<dbReference type="Gene3D" id="2.60.40.2420">
    <property type="match status" value="1"/>
</dbReference>
<gene>
    <name evidence="3" type="ORF">DDE23_24805</name>
</gene>
<dbReference type="NCBIfam" id="NF041112">
    <property type="entry name" value="chap_CsgH_alph"/>
    <property type="match status" value="1"/>
</dbReference>
<proteinExistence type="predicted"/>
<dbReference type="PROSITE" id="PS51257">
    <property type="entry name" value="PROKAR_LIPOPROTEIN"/>
    <property type="match status" value="1"/>
</dbReference>
<dbReference type="EMBL" id="QDDR01000030">
    <property type="protein sequence ID" value="PVE44786.1"/>
    <property type="molecule type" value="Genomic_DNA"/>
</dbReference>
<dbReference type="InterPro" id="IPR047726">
    <property type="entry name" value="CsgH_dom"/>
</dbReference>
<feature type="domain" description="CsgH-like" evidence="2">
    <location>
        <begin position="46"/>
        <end position="133"/>
    </location>
</feature>
<feature type="chain" id="PRO_5015680090" description="CsgH-like domain-containing protein" evidence="1">
    <location>
        <begin position="31"/>
        <end position="138"/>
    </location>
</feature>
<keyword evidence="1" id="KW-0732">Signal</keyword>
<protein>
    <recommendedName>
        <fullName evidence="2">CsgH-like domain-containing protein</fullName>
    </recommendedName>
</protein>
<dbReference type="InterPro" id="IPR053722">
    <property type="entry name" value="Curli_assembly_CsgC/AgfC"/>
</dbReference>
<dbReference type="AlphaFoldDB" id="A0A2T7UJC7"/>
<dbReference type="Proteomes" id="UP000244810">
    <property type="component" value="Unassembled WGS sequence"/>
</dbReference>
<evidence type="ECO:0000313" key="4">
    <source>
        <dbReference type="Proteomes" id="UP000244810"/>
    </source>
</evidence>
<sequence length="138" mass="14114">MRSTKTFPDRRIQTRRAPAVLLGLSLAAMAACSAAFAENSRPAAPVVCEIALEPAGSGTLITGRVHAERATQGSYAMAITSTGGGGRTTIRQSGDFSVAAGGTEVLGETRLSGSPRNHTVDLDVTVGGRALTCADARL</sequence>
<comment type="caution">
    <text evidence="3">The sequence shown here is derived from an EMBL/GenBank/DDBJ whole genome shotgun (WGS) entry which is preliminary data.</text>
</comment>
<evidence type="ECO:0000256" key="1">
    <source>
        <dbReference type="SAM" id="SignalP"/>
    </source>
</evidence>
<reference evidence="3 4" key="1">
    <citation type="journal article" date="2011" name="Syst. Appl. Microbiol.">
        <title>Defluviimonas denitrificans gen. nov., sp. nov., and Pararhodobacter aggregans gen. nov., sp. nov., non-phototrophic Rhodobacteraceae from the biofilter of a marine aquaculture.</title>
        <authorList>
            <person name="Foesel B.U."/>
            <person name="Drake H.L."/>
            <person name="Schramm A."/>
        </authorList>
    </citation>
    <scope>NUCLEOTIDE SEQUENCE [LARGE SCALE GENOMIC DNA]</scope>
    <source>
        <strain evidence="3 4">D1-19</strain>
    </source>
</reference>
<evidence type="ECO:0000313" key="3">
    <source>
        <dbReference type="EMBL" id="PVE44786.1"/>
    </source>
</evidence>
<name>A0A2T7UJC7_9RHOB</name>
<dbReference type="InterPro" id="IPR048632">
    <property type="entry name" value="CsgH-like"/>
</dbReference>
<organism evidence="3 4">
    <name type="scientific">Pararhodobacter aggregans</name>
    <dbReference type="NCBI Taxonomy" id="404875"/>
    <lineage>
        <taxon>Bacteria</taxon>
        <taxon>Pseudomonadati</taxon>
        <taxon>Pseudomonadota</taxon>
        <taxon>Alphaproteobacteria</taxon>
        <taxon>Rhodobacterales</taxon>
        <taxon>Paracoccaceae</taxon>
        <taxon>Pararhodobacter</taxon>
    </lineage>
</organism>
<accession>A0A2T7UJC7</accession>
<evidence type="ECO:0000259" key="2">
    <source>
        <dbReference type="Pfam" id="PF21112"/>
    </source>
</evidence>